<comment type="caution">
    <text evidence="1">The sequence shown here is derived from an EMBL/GenBank/DDBJ whole genome shotgun (WGS) entry which is preliminary data.</text>
</comment>
<evidence type="ECO:0000313" key="2">
    <source>
        <dbReference type="Proteomes" id="UP000735302"/>
    </source>
</evidence>
<dbReference type="AlphaFoldDB" id="A0AAV3YF04"/>
<dbReference type="Proteomes" id="UP000735302">
    <property type="component" value="Unassembled WGS sequence"/>
</dbReference>
<gene>
    <name evidence="1" type="ORF">PoB_000783500</name>
</gene>
<proteinExistence type="predicted"/>
<dbReference type="EMBL" id="BLXT01000921">
    <property type="protein sequence ID" value="GFN81329.1"/>
    <property type="molecule type" value="Genomic_DNA"/>
</dbReference>
<evidence type="ECO:0000313" key="1">
    <source>
        <dbReference type="EMBL" id="GFN81329.1"/>
    </source>
</evidence>
<reference evidence="1 2" key="1">
    <citation type="journal article" date="2021" name="Elife">
        <title>Chloroplast acquisition without the gene transfer in kleptoplastic sea slugs, Plakobranchus ocellatus.</title>
        <authorList>
            <person name="Maeda T."/>
            <person name="Takahashi S."/>
            <person name="Yoshida T."/>
            <person name="Shimamura S."/>
            <person name="Takaki Y."/>
            <person name="Nagai Y."/>
            <person name="Toyoda A."/>
            <person name="Suzuki Y."/>
            <person name="Arimoto A."/>
            <person name="Ishii H."/>
            <person name="Satoh N."/>
            <person name="Nishiyama T."/>
            <person name="Hasebe M."/>
            <person name="Maruyama T."/>
            <person name="Minagawa J."/>
            <person name="Obokata J."/>
            <person name="Shigenobu S."/>
        </authorList>
    </citation>
    <scope>NUCLEOTIDE SEQUENCE [LARGE SCALE GENOMIC DNA]</scope>
</reference>
<protein>
    <submittedName>
        <fullName evidence="1">Uncharacterized protein</fullName>
    </submittedName>
</protein>
<accession>A0AAV3YF04</accession>
<organism evidence="1 2">
    <name type="scientific">Plakobranchus ocellatus</name>
    <dbReference type="NCBI Taxonomy" id="259542"/>
    <lineage>
        <taxon>Eukaryota</taxon>
        <taxon>Metazoa</taxon>
        <taxon>Spiralia</taxon>
        <taxon>Lophotrochozoa</taxon>
        <taxon>Mollusca</taxon>
        <taxon>Gastropoda</taxon>
        <taxon>Heterobranchia</taxon>
        <taxon>Euthyneura</taxon>
        <taxon>Panpulmonata</taxon>
        <taxon>Sacoglossa</taxon>
        <taxon>Placobranchoidea</taxon>
        <taxon>Plakobranchidae</taxon>
        <taxon>Plakobranchus</taxon>
    </lineage>
</organism>
<sequence length="89" mass="9800">MIVSEGHQGRRGIEKIKKENCDICTAATSQPVTQIRASAVTHNGCSDAFGVDTVSTHPEASFQFFTSDKQQRRGSYKFSMGTSIKLFKL</sequence>
<name>A0AAV3YF04_9GAST</name>
<keyword evidence="2" id="KW-1185">Reference proteome</keyword>